<dbReference type="AlphaFoldDB" id="A0A4Y9Z7V1"/>
<feature type="non-terminal residue" evidence="2">
    <location>
        <position position="69"/>
    </location>
</feature>
<gene>
    <name evidence="2" type="ORF">EVG20_g2415</name>
</gene>
<name>A0A4Y9Z7V1_9AGAM</name>
<dbReference type="Proteomes" id="UP000298327">
    <property type="component" value="Unassembled WGS sequence"/>
</dbReference>
<evidence type="ECO:0000313" key="2">
    <source>
        <dbReference type="EMBL" id="TFY70592.1"/>
    </source>
</evidence>
<sequence>MFAARLTTLFALLTLGLSLVSAAPTPVDLEVKRAEEEARGCTLGYACADWKREEEERKRAEEEARGCTL</sequence>
<keyword evidence="1" id="KW-0732">Signal</keyword>
<organism evidence="2 3">
    <name type="scientific">Dentipellis fragilis</name>
    <dbReference type="NCBI Taxonomy" id="205917"/>
    <lineage>
        <taxon>Eukaryota</taxon>
        <taxon>Fungi</taxon>
        <taxon>Dikarya</taxon>
        <taxon>Basidiomycota</taxon>
        <taxon>Agaricomycotina</taxon>
        <taxon>Agaricomycetes</taxon>
        <taxon>Russulales</taxon>
        <taxon>Hericiaceae</taxon>
        <taxon>Dentipellis</taxon>
    </lineage>
</organism>
<protein>
    <submittedName>
        <fullName evidence="2">Uncharacterized protein</fullName>
    </submittedName>
</protein>
<reference evidence="2 3" key="1">
    <citation type="submission" date="2019-02" db="EMBL/GenBank/DDBJ databases">
        <title>Genome sequencing of the rare red list fungi Dentipellis fragilis.</title>
        <authorList>
            <person name="Buettner E."/>
            <person name="Kellner H."/>
        </authorList>
    </citation>
    <scope>NUCLEOTIDE SEQUENCE [LARGE SCALE GENOMIC DNA]</scope>
    <source>
        <strain evidence="2 3">DSM 105465</strain>
    </source>
</reference>
<evidence type="ECO:0000313" key="3">
    <source>
        <dbReference type="Proteomes" id="UP000298327"/>
    </source>
</evidence>
<feature type="signal peptide" evidence="1">
    <location>
        <begin position="1"/>
        <end position="22"/>
    </location>
</feature>
<accession>A0A4Y9Z7V1</accession>
<feature type="chain" id="PRO_5021286541" evidence="1">
    <location>
        <begin position="23"/>
        <end position="69"/>
    </location>
</feature>
<comment type="caution">
    <text evidence="2">The sequence shown here is derived from an EMBL/GenBank/DDBJ whole genome shotgun (WGS) entry which is preliminary data.</text>
</comment>
<dbReference type="EMBL" id="SEOQ01000093">
    <property type="protein sequence ID" value="TFY70592.1"/>
    <property type="molecule type" value="Genomic_DNA"/>
</dbReference>
<keyword evidence="3" id="KW-1185">Reference proteome</keyword>
<proteinExistence type="predicted"/>
<evidence type="ECO:0000256" key="1">
    <source>
        <dbReference type="SAM" id="SignalP"/>
    </source>
</evidence>